<dbReference type="PANTHER" id="PTHR31273:SF0">
    <property type="entry name" value="PHOSPHOKETOLASE-RELATED"/>
    <property type="match status" value="1"/>
</dbReference>
<dbReference type="PROSITE" id="PS60003">
    <property type="entry name" value="PHOSPHOKETOLASE_2"/>
    <property type="match status" value="1"/>
</dbReference>
<dbReference type="AlphaFoldDB" id="A0A3P3ZSE0"/>
<dbReference type="InterPro" id="IPR018970">
    <property type="entry name" value="Xul5P/Fru6P_PKetolase_N"/>
</dbReference>
<dbReference type="Pfam" id="PF03894">
    <property type="entry name" value="XFP"/>
    <property type="match status" value="1"/>
</dbReference>
<dbReference type="EMBL" id="UOYP01000692">
    <property type="protein sequence ID" value="VAY89634.1"/>
    <property type="molecule type" value="Genomic_DNA"/>
</dbReference>
<dbReference type="NCBIfam" id="NF003616">
    <property type="entry name" value="PRK05261.1-1"/>
    <property type="match status" value="1"/>
</dbReference>
<dbReference type="NCBIfam" id="NF003621">
    <property type="entry name" value="PRK05261.1-6"/>
    <property type="match status" value="1"/>
</dbReference>
<dbReference type="GO" id="GO:0005975">
    <property type="term" value="P:carbohydrate metabolic process"/>
    <property type="evidence" value="ECO:0007669"/>
    <property type="project" value="InterPro"/>
</dbReference>
<gene>
    <name evidence="7" type="ORF">CARN8_5650004</name>
    <name evidence="8" type="ORF">CARN8_7210003</name>
</gene>
<evidence type="ECO:0000256" key="4">
    <source>
        <dbReference type="ARBA" id="ARBA00023239"/>
    </source>
</evidence>
<evidence type="ECO:0000259" key="6">
    <source>
        <dbReference type="Pfam" id="PF09364"/>
    </source>
</evidence>
<dbReference type="Pfam" id="PF09364">
    <property type="entry name" value="XFP_N"/>
    <property type="match status" value="1"/>
</dbReference>
<dbReference type="Gene3D" id="3.40.50.970">
    <property type="match status" value="2"/>
</dbReference>
<dbReference type="InterPro" id="IPR018969">
    <property type="entry name" value="Xul5P/Fru6P_PKetolase_C"/>
</dbReference>
<evidence type="ECO:0000256" key="2">
    <source>
        <dbReference type="ARBA" id="ARBA00005623"/>
    </source>
</evidence>
<keyword evidence="4 8" id="KW-0456">Lyase</keyword>
<dbReference type="SUPFAM" id="SSF52518">
    <property type="entry name" value="Thiamin diphosphate-binding fold (THDP-binding)"/>
    <property type="match status" value="2"/>
</dbReference>
<dbReference type="EMBL" id="UOYP01000518">
    <property type="protein sequence ID" value="VAY89185.1"/>
    <property type="molecule type" value="Genomic_DNA"/>
</dbReference>
<dbReference type="PROSITE" id="PS60002">
    <property type="entry name" value="PHOSPHOKETOLASE_1"/>
    <property type="match status" value="1"/>
</dbReference>
<organism evidence="8">
    <name type="scientific">mine drainage metagenome</name>
    <dbReference type="NCBI Taxonomy" id="410659"/>
    <lineage>
        <taxon>unclassified sequences</taxon>
        <taxon>metagenomes</taxon>
        <taxon>ecological metagenomes</taxon>
    </lineage>
</organism>
<dbReference type="Pfam" id="PF09363">
    <property type="entry name" value="XFP_C"/>
    <property type="match status" value="1"/>
</dbReference>
<dbReference type="CDD" id="cd02011">
    <property type="entry name" value="TPP_PK"/>
    <property type="match status" value="1"/>
</dbReference>
<dbReference type="InterPro" id="IPR023962">
    <property type="entry name" value="Phosphoketolase"/>
</dbReference>
<protein>
    <submittedName>
        <fullName evidence="8">Putative phosphoketolase</fullName>
        <ecNumber evidence="8">4.1.2.-</ecNumber>
    </submittedName>
</protein>
<dbReference type="Gene3D" id="3.40.50.920">
    <property type="match status" value="1"/>
</dbReference>
<comment type="similarity">
    <text evidence="2">Belongs to the XFP family.</text>
</comment>
<dbReference type="InterPro" id="IPR029061">
    <property type="entry name" value="THDP-binding"/>
</dbReference>
<evidence type="ECO:0000259" key="5">
    <source>
        <dbReference type="Pfam" id="PF09363"/>
    </source>
</evidence>
<dbReference type="EC" id="4.1.2.-" evidence="8"/>
<dbReference type="PANTHER" id="PTHR31273">
    <property type="entry name" value="PHOSPHOKETOLASE-RELATED"/>
    <property type="match status" value="1"/>
</dbReference>
<dbReference type="HAMAP" id="MF_01403">
    <property type="entry name" value="Phosphoketolase"/>
    <property type="match status" value="1"/>
</dbReference>
<dbReference type="InterPro" id="IPR009014">
    <property type="entry name" value="Transketo_C/PFOR_II"/>
</dbReference>
<evidence type="ECO:0000256" key="1">
    <source>
        <dbReference type="ARBA" id="ARBA00001964"/>
    </source>
</evidence>
<dbReference type="NCBIfam" id="NF003617">
    <property type="entry name" value="PRK05261.1-2"/>
    <property type="match status" value="1"/>
</dbReference>
<evidence type="ECO:0000313" key="8">
    <source>
        <dbReference type="EMBL" id="VAY89634.1"/>
    </source>
</evidence>
<evidence type="ECO:0000313" key="7">
    <source>
        <dbReference type="EMBL" id="VAY89185.1"/>
    </source>
</evidence>
<evidence type="ECO:0000256" key="3">
    <source>
        <dbReference type="ARBA" id="ARBA00023052"/>
    </source>
</evidence>
<feature type="domain" description="Xylulose 5-phosphate/Fructose 6-phosphate phosphoketolase N-terminal" evidence="6">
    <location>
        <begin position="7"/>
        <end position="366"/>
    </location>
</feature>
<accession>A0A3P3ZSE0</accession>
<proteinExistence type="inferred from homology"/>
<reference evidence="8" key="1">
    <citation type="submission" date="2018-10" db="EMBL/GenBank/DDBJ databases">
        <authorList>
            <person name="Plewniak F."/>
        </authorList>
    </citation>
    <scope>NUCLEOTIDE SEQUENCE</scope>
</reference>
<dbReference type="GO" id="GO:0016832">
    <property type="term" value="F:aldehyde-lyase activity"/>
    <property type="evidence" value="ECO:0007669"/>
    <property type="project" value="InterPro"/>
</dbReference>
<feature type="domain" description="Xylulose 5-phosphate/Fructose 6-phosphate phosphoketolase C-terminal" evidence="5">
    <location>
        <begin position="583"/>
        <end position="784"/>
    </location>
</feature>
<sequence>MKTNTLSAEQLHKMDAYWRAANYLSVGQIFLCDNPLLKRPLTITDIKKMLLGHWGTTPGQNFIYAHLNRVIKKYDLDMIYVAGPGHGGPAVVGNTYLEGTYSEVYPDISQDEAGLQKLFLQFSFPGGIPSHASPECPGSIHEGGELGYSLSHSFGAVFDNPDLIVACVVGDGEAETGPLATAWHSNKFLDAATDGAVLPILHLNGYKISNPTILARIEHEELEQLLRGYGWMPIFVEGYDPTLMHEVMATALDTAVEQIKKIQHDARALGDLTRPRWPMIVLKSPKGWTGPKVVDGLQIEGTFRAHQVPLHPHKHPEHLKLLEDWMKSYRPEELFDKQGRLKTELAELVPLGCRRMGANPHANGGILLRDLRMPDFRDYAVSVPEPGAPGIGDTHVLGPFLRDIAKLNDEQHNFRVFGPDETLSNGLEALFDVTERQWDAATLPNDECLAPSGRVMEMLSEHQCEGWLEGYLLTGRHGLFNCYEAFIHIIDSMFNQHAKWLKVTAHIPWRRKIASLNYLLASHVWRQDHNGFTHQDPGFIDHVVNKKAEVVRVYFPPDANCLLSVMDHCLRSRHYVNVVVAGKHPAPQWLSMDEAVKHCTEGIGIWQWASNDQAVSPDVVMACCGDVPTLEILAAVSIMREHLPDLKIRVVNIVDLMKLQPPSEHPHGLSDMDFDELFTKDKPVIFAYHAYPWLIHRLTYRRINHNNFHVRGYKEEGTITTPFDMTVLNDLDRFHLVMDAIDRLPQTGDKGMDLKQQLKDKLIEHKQYIDKNGQDMPEIRNWRWSAGRAADNSRDMRQILTEQRVGLSSQDAK</sequence>
<keyword evidence="3" id="KW-0786">Thiamine pyrophosphate</keyword>
<dbReference type="NCBIfam" id="NF003619">
    <property type="entry name" value="PRK05261.1-4"/>
    <property type="match status" value="1"/>
</dbReference>
<comment type="cofactor">
    <cofactor evidence="1">
        <name>thiamine diphosphate</name>
        <dbReference type="ChEBI" id="CHEBI:58937"/>
    </cofactor>
</comment>
<dbReference type="PIRSF" id="PIRSF017245">
    <property type="entry name" value="Phosphoketolase"/>
    <property type="match status" value="1"/>
</dbReference>
<name>A0A3P3ZSE0_9ZZZZ</name>
<dbReference type="InterPro" id="IPR019790">
    <property type="entry name" value="Xul5P/Fru6P_PKetolase_CS"/>
</dbReference>
<dbReference type="FunFam" id="3.40.50.970:FF:000091">
    <property type="entry name" value="Xylulose-5-phosphate/fructose-6-phosphate phosphoketolase"/>
    <property type="match status" value="1"/>
</dbReference>
<dbReference type="InterPro" id="IPR005593">
    <property type="entry name" value="Xul5P/Fru6P_PKetolase"/>
</dbReference>
<dbReference type="InterPro" id="IPR019789">
    <property type="entry name" value="Xul5P/Fru6P_PKetolase_ThDP_BS"/>
</dbReference>